<dbReference type="InterPro" id="IPR039637">
    <property type="entry name" value="CNOT7/CNOT8/Pop2"/>
</dbReference>
<evidence type="ECO:0000313" key="22">
    <source>
        <dbReference type="EMBL" id="CAF1926012.1"/>
    </source>
</evidence>
<dbReference type="PANTHER" id="PTHR10797">
    <property type="entry name" value="CCR4-NOT TRANSCRIPTION COMPLEX SUBUNIT"/>
    <property type="match status" value="1"/>
</dbReference>
<dbReference type="Gene3D" id="3.30.420.10">
    <property type="entry name" value="Ribonuclease H-like superfamily/Ribonuclease H"/>
    <property type="match status" value="1"/>
</dbReference>
<dbReference type="PROSITE" id="PS01189">
    <property type="entry name" value="RIBOSOMAL_S12E"/>
    <property type="match status" value="1"/>
</dbReference>
<evidence type="ECO:0000256" key="4">
    <source>
        <dbReference type="ARBA" id="ARBA00004496"/>
    </source>
</evidence>
<keyword evidence="17" id="KW-0539">Nucleus</keyword>
<dbReference type="GO" id="GO:0005634">
    <property type="term" value="C:nucleus"/>
    <property type="evidence" value="ECO:0007669"/>
    <property type="project" value="UniProtKB-SubCell"/>
</dbReference>
<keyword evidence="18 20" id="KW-0687">Ribonucleoprotein</keyword>
<dbReference type="InterPro" id="IPR006941">
    <property type="entry name" value="RNase_CAF1"/>
</dbReference>
<dbReference type="InterPro" id="IPR047860">
    <property type="entry name" value="Ribosomal_eS12_CS"/>
</dbReference>
<dbReference type="Proteomes" id="UP001295469">
    <property type="component" value="Chromosome C05"/>
</dbReference>
<comment type="subcellular location">
    <subcellularLocation>
        <location evidence="4">Cytoplasm</location>
    </subcellularLocation>
    <subcellularLocation>
        <location evidence="3">Nucleus</location>
    </subcellularLocation>
</comment>
<dbReference type="InterPro" id="IPR029064">
    <property type="entry name" value="Ribosomal_eL30-like_sf"/>
</dbReference>
<organism evidence="22">
    <name type="scientific">Brassica napus</name>
    <name type="common">Rape</name>
    <dbReference type="NCBI Taxonomy" id="3708"/>
    <lineage>
        <taxon>Eukaryota</taxon>
        <taxon>Viridiplantae</taxon>
        <taxon>Streptophyta</taxon>
        <taxon>Embryophyta</taxon>
        <taxon>Tracheophyta</taxon>
        <taxon>Spermatophyta</taxon>
        <taxon>Magnoliopsida</taxon>
        <taxon>eudicotyledons</taxon>
        <taxon>Gunneridae</taxon>
        <taxon>Pentapetalae</taxon>
        <taxon>rosids</taxon>
        <taxon>malvids</taxon>
        <taxon>Brassicales</taxon>
        <taxon>Brassicaceae</taxon>
        <taxon>Brassiceae</taxon>
        <taxon>Brassica</taxon>
    </lineage>
</organism>
<dbReference type="Pfam" id="PF01248">
    <property type="entry name" value="Ribosomal_L7Ae"/>
    <property type="match status" value="1"/>
</dbReference>
<evidence type="ECO:0000256" key="11">
    <source>
        <dbReference type="ARBA" id="ARBA00022801"/>
    </source>
</evidence>
<keyword evidence="16" id="KW-0804">Transcription</keyword>
<gene>
    <name evidence="22" type="ORF">DARMORV10_C05P14150.1</name>
</gene>
<evidence type="ECO:0000256" key="2">
    <source>
        <dbReference type="ARBA" id="ARBA00001968"/>
    </source>
</evidence>
<dbReference type="GO" id="GO:0003723">
    <property type="term" value="F:RNA binding"/>
    <property type="evidence" value="ECO:0007669"/>
    <property type="project" value="UniProtKB-KW"/>
</dbReference>
<dbReference type="EMBL" id="HG994369">
    <property type="protein sequence ID" value="CAF1926012.1"/>
    <property type="molecule type" value="Genomic_DNA"/>
</dbReference>
<keyword evidence="12" id="KW-0269">Exonuclease</keyword>
<dbReference type="PRINTS" id="PR00972">
    <property type="entry name" value="RIBSOMALS12E"/>
</dbReference>
<evidence type="ECO:0000256" key="17">
    <source>
        <dbReference type="ARBA" id="ARBA00023242"/>
    </source>
</evidence>
<dbReference type="GO" id="GO:0005737">
    <property type="term" value="C:cytoplasm"/>
    <property type="evidence" value="ECO:0007669"/>
    <property type="project" value="UniProtKB-SubCell"/>
</dbReference>
<dbReference type="GO" id="GO:0030014">
    <property type="term" value="C:CCR4-NOT complex"/>
    <property type="evidence" value="ECO:0007669"/>
    <property type="project" value="InterPro"/>
</dbReference>
<evidence type="ECO:0000256" key="19">
    <source>
        <dbReference type="ARBA" id="ARBA00025148"/>
    </source>
</evidence>
<evidence type="ECO:0000256" key="20">
    <source>
        <dbReference type="RuleBase" id="RU000670"/>
    </source>
</evidence>
<evidence type="ECO:0000256" key="5">
    <source>
        <dbReference type="ARBA" id="ARBA00005824"/>
    </source>
</evidence>
<feature type="domain" description="Ribosomal protein eL8/eL30/eS12/Gadd45" evidence="21">
    <location>
        <begin position="296"/>
        <end position="389"/>
    </location>
</feature>
<evidence type="ECO:0000256" key="3">
    <source>
        <dbReference type="ARBA" id="ARBA00004123"/>
    </source>
</evidence>
<dbReference type="InterPro" id="IPR000530">
    <property type="entry name" value="Ribosomal_eS12"/>
</dbReference>
<dbReference type="SUPFAM" id="SSF53098">
    <property type="entry name" value="Ribonuclease H-like"/>
    <property type="match status" value="1"/>
</dbReference>
<comment type="catalytic activity">
    <reaction evidence="1">
        <text>Exonucleolytic cleavage of poly(A) to 5'-AMP.</text>
        <dbReference type="EC" id="3.1.13.4"/>
    </reaction>
</comment>
<keyword evidence="13" id="KW-0694">RNA-binding</keyword>
<dbReference type="GO" id="GO:0046872">
    <property type="term" value="F:metal ion binding"/>
    <property type="evidence" value="ECO:0007669"/>
    <property type="project" value="UniProtKB-KW"/>
</dbReference>
<evidence type="ECO:0000256" key="16">
    <source>
        <dbReference type="ARBA" id="ARBA00023163"/>
    </source>
</evidence>
<evidence type="ECO:0000256" key="8">
    <source>
        <dbReference type="ARBA" id="ARBA00022490"/>
    </source>
</evidence>
<dbReference type="AlphaFoldDB" id="A0A816L065"/>
<comment type="subunit">
    <text evidence="7">Component of the CCR4-NOT complex, at least composed of CRR4 and CAF1 proteins.</text>
</comment>
<keyword evidence="8" id="KW-0963">Cytoplasm</keyword>
<dbReference type="Gene3D" id="3.30.1330.30">
    <property type="match status" value="1"/>
</dbReference>
<dbReference type="FunFam" id="3.30.1330.30:FF:000013">
    <property type="entry name" value="40S ribosomal protein S12"/>
    <property type="match status" value="1"/>
</dbReference>
<comment type="function">
    <text evidence="19">Ubiquitous transcription factor required for a diverse set of processes. It is a component of the CCR4 complex involved in the control of gene expression.</text>
</comment>
<evidence type="ECO:0000256" key="13">
    <source>
        <dbReference type="ARBA" id="ARBA00022884"/>
    </source>
</evidence>
<evidence type="ECO:0000259" key="21">
    <source>
        <dbReference type="Pfam" id="PF01248"/>
    </source>
</evidence>
<comment type="cofactor">
    <cofactor evidence="2">
        <name>a divalent metal cation</name>
        <dbReference type="ChEBI" id="CHEBI:60240"/>
    </cofactor>
</comment>
<dbReference type="InterPro" id="IPR036397">
    <property type="entry name" value="RNaseH_sf"/>
</dbReference>
<dbReference type="GO" id="GO:0005840">
    <property type="term" value="C:ribosome"/>
    <property type="evidence" value="ECO:0007669"/>
    <property type="project" value="UniProtKB-KW"/>
</dbReference>
<dbReference type="InterPro" id="IPR012337">
    <property type="entry name" value="RNaseH-like_sf"/>
</dbReference>
<evidence type="ECO:0000256" key="9">
    <source>
        <dbReference type="ARBA" id="ARBA00022722"/>
    </source>
</evidence>
<dbReference type="SUPFAM" id="SSF55315">
    <property type="entry name" value="L30e-like"/>
    <property type="match status" value="1"/>
</dbReference>
<protein>
    <recommendedName>
        <fullName evidence="20">40S ribosomal protein S12</fullName>
    </recommendedName>
</protein>
<name>A0A816L065_BRANA</name>
<keyword evidence="10" id="KW-0479">Metal-binding</keyword>
<keyword evidence="14 20" id="KW-0689">Ribosomal protein</keyword>
<proteinExistence type="inferred from homology"/>
<dbReference type="Pfam" id="PF04857">
    <property type="entry name" value="CAF1"/>
    <property type="match status" value="2"/>
</dbReference>
<evidence type="ECO:0000256" key="7">
    <source>
        <dbReference type="ARBA" id="ARBA00011757"/>
    </source>
</evidence>
<evidence type="ECO:0000256" key="14">
    <source>
        <dbReference type="ARBA" id="ARBA00022980"/>
    </source>
</evidence>
<evidence type="ECO:0000256" key="10">
    <source>
        <dbReference type="ARBA" id="ARBA00022723"/>
    </source>
</evidence>
<dbReference type="GO" id="GO:0006412">
    <property type="term" value="P:translation"/>
    <property type="evidence" value="ECO:0007669"/>
    <property type="project" value="InterPro"/>
</dbReference>
<evidence type="ECO:0000256" key="6">
    <source>
        <dbReference type="ARBA" id="ARBA00008372"/>
    </source>
</evidence>
<comment type="similarity">
    <text evidence="5 20">Belongs to the eukaryotic ribosomal protein eS12 family.</text>
</comment>
<sequence>MSMVTKQDDAIEIRNVWNENLDHEMSLISQAINYFPYVAMDTEFPGTVCKKVTTEANPRRDDSTCYESLKTNVNMLNMIQLGLTLSDDQGNLPTLGTNKRRQCVWQFNFREFNLRTDMYAPDSIELLRRSGIDFDWNNRLGVESKRFADLLMGSGVVLNEEIQWVTFHCGYDFGYLLRLLTGRNLPDKQSEFLYLVNMFFPRVFDIKHMIGFCHDLFGGLSSLAERLEVERVGVSHQAGSDSLLTARVFRTMKETRFAGRSLDMYCGVFDEAAPVVVPPVAEPAAIIPEDMDLLTALELTLRKARAHGGVVRGLHESAKLIEKRVAQLCVLAEDCNQPDYVKLVKALCADHNINLLTVPSAKTLGEWAGLCKIDSEGNARKVVGCSCLVVKDYGEDTTALNIVKKHIESN</sequence>
<comment type="similarity">
    <text evidence="6">Belongs to the CAF1 family.</text>
</comment>
<evidence type="ECO:0000256" key="18">
    <source>
        <dbReference type="ARBA" id="ARBA00023274"/>
    </source>
</evidence>
<reference evidence="22" key="1">
    <citation type="submission" date="2021-01" db="EMBL/GenBank/DDBJ databases">
        <authorList>
            <consortium name="Genoscope - CEA"/>
            <person name="William W."/>
        </authorList>
    </citation>
    <scope>NUCLEOTIDE SEQUENCE</scope>
</reference>
<dbReference type="InterPro" id="IPR004038">
    <property type="entry name" value="Ribosomal_eL8/eL30/eS12/Gad45"/>
</dbReference>
<evidence type="ECO:0000256" key="1">
    <source>
        <dbReference type="ARBA" id="ARBA00001663"/>
    </source>
</evidence>
<evidence type="ECO:0000256" key="12">
    <source>
        <dbReference type="ARBA" id="ARBA00022839"/>
    </source>
</evidence>
<keyword evidence="11" id="KW-0378">Hydrolase</keyword>
<evidence type="ECO:0000256" key="15">
    <source>
        <dbReference type="ARBA" id="ARBA00023015"/>
    </source>
</evidence>
<dbReference type="GO" id="GO:1990904">
    <property type="term" value="C:ribonucleoprotein complex"/>
    <property type="evidence" value="ECO:0007669"/>
    <property type="project" value="UniProtKB-KW"/>
</dbReference>
<dbReference type="GO" id="GO:0004535">
    <property type="term" value="F:poly(A)-specific ribonuclease activity"/>
    <property type="evidence" value="ECO:0007669"/>
    <property type="project" value="UniProtKB-EC"/>
</dbReference>
<keyword evidence="9" id="KW-0540">Nuclease</keyword>
<keyword evidence="15" id="KW-0805">Transcription regulation</keyword>
<dbReference type="GO" id="GO:0003735">
    <property type="term" value="F:structural constituent of ribosome"/>
    <property type="evidence" value="ECO:0007669"/>
    <property type="project" value="InterPro"/>
</dbReference>
<accession>A0A816L065</accession>